<dbReference type="Pfam" id="PF00389">
    <property type="entry name" value="2-Hacid_dh"/>
    <property type="match status" value="1"/>
</dbReference>
<evidence type="ECO:0000256" key="4">
    <source>
        <dbReference type="RuleBase" id="RU003719"/>
    </source>
</evidence>
<dbReference type="PANTHER" id="PTHR43761">
    <property type="entry name" value="D-ISOMER SPECIFIC 2-HYDROXYACID DEHYDROGENASE FAMILY PROTEIN (AFU_ORTHOLOGUE AFUA_1G13630)"/>
    <property type="match status" value="1"/>
</dbReference>
<protein>
    <submittedName>
        <fullName evidence="7">C-terminal binding protein</fullName>
    </submittedName>
</protein>
<reference evidence="7 8" key="1">
    <citation type="journal article" date="2019" name="Int. J. Syst. Evol. Microbiol.">
        <title>The Global Catalogue of Microorganisms (GCM) 10K type strain sequencing project: providing services to taxonomists for standard genome sequencing and annotation.</title>
        <authorList>
            <consortium name="The Broad Institute Genomics Platform"/>
            <consortium name="The Broad Institute Genome Sequencing Center for Infectious Disease"/>
            <person name="Wu L."/>
            <person name="Ma J."/>
        </authorList>
    </citation>
    <scope>NUCLEOTIDE SEQUENCE [LARGE SCALE GENOMIC DNA]</scope>
    <source>
        <strain evidence="7 8">JCM 14919</strain>
    </source>
</reference>
<keyword evidence="2 4" id="KW-0560">Oxidoreductase</keyword>
<dbReference type="CDD" id="cd05299">
    <property type="entry name" value="CtBP_dh"/>
    <property type="match status" value="1"/>
</dbReference>
<comment type="caution">
    <text evidence="7">The sequence shown here is derived from an EMBL/GenBank/DDBJ whole genome shotgun (WGS) entry which is preliminary data.</text>
</comment>
<evidence type="ECO:0000259" key="6">
    <source>
        <dbReference type="Pfam" id="PF02826"/>
    </source>
</evidence>
<evidence type="ECO:0000256" key="2">
    <source>
        <dbReference type="ARBA" id="ARBA00023002"/>
    </source>
</evidence>
<evidence type="ECO:0000313" key="8">
    <source>
        <dbReference type="Proteomes" id="UP001501084"/>
    </source>
</evidence>
<comment type="similarity">
    <text evidence="1 4">Belongs to the D-isomer specific 2-hydroxyacid dehydrogenase family.</text>
</comment>
<dbReference type="InterPro" id="IPR029753">
    <property type="entry name" value="D-isomer_DH_CS"/>
</dbReference>
<dbReference type="InterPro" id="IPR043322">
    <property type="entry name" value="CtBP"/>
</dbReference>
<keyword evidence="3" id="KW-0520">NAD</keyword>
<dbReference type="InterPro" id="IPR050418">
    <property type="entry name" value="D-iso_2-hydroxyacid_DH_PdxB"/>
</dbReference>
<organism evidence="7 8">
    <name type="scientific">Leucobacter alluvii</name>
    <dbReference type="NCBI Taxonomy" id="340321"/>
    <lineage>
        <taxon>Bacteria</taxon>
        <taxon>Bacillati</taxon>
        <taxon>Actinomycetota</taxon>
        <taxon>Actinomycetes</taxon>
        <taxon>Micrococcales</taxon>
        <taxon>Microbacteriaceae</taxon>
        <taxon>Leucobacter</taxon>
    </lineage>
</organism>
<name>A0ABN3B8A6_9MICO</name>
<dbReference type="Pfam" id="PF02826">
    <property type="entry name" value="2-Hacid_dh_C"/>
    <property type="match status" value="1"/>
</dbReference>
<dbReference type="InterPro" id="IPR006140">
    <property type="entry name" value="D-isomer_DH_NAD-bd"/>
</dbReference>
<evidence type="ECO:0000256" key="1">
    <source>
        <dbReference type="ARBA" id="ARBA00005854"/>
    </source>
</evidence>
<dbReference type="EMBL" id="BAAAOP010000012">
    <property type="protein sequence ID" value="GAA2189732.1"/>
    <property type="molecule type" value="Genomic_DNA"/>
</dbReference>
<dbReference type="RefSeq" id="WP_339970873.1">
    <property type="nucleotide sequence ID" value="NZ_BAAAOP010000012.1"/>
</dbReference>
<feature type="domain" description="D-isomer specific 2-hydroxyacid dehydrogenase NAD-binding" evidence="6">
    <location>
        <begin position="117"/>
        <end position="297"/>
    </location>
</feature>
<dbReference type="Gene3D" id="3.40.50.720">
    <property type="entry name" value="NAD(P)-binding Rossmann-like Domain"/>
    <property type="match status" value="2"/>
</dbReference>
<dbReference type="InterPro" id="IPR006139">
    <property type="entry name" value="D-isomer_2_OHA_DH_cat_dom"/>
</dbReference>
<accession>A0ABN3B8A6</accession>
<dbReference type="PROSITE" id="PS00671">
    <property type="entry name" value="D_2_HYDROXYACID_DH_3"/>
    <property type="match status" value="1"/>
</dbReference>
<dbReference type="SUPFAM" id="SSF52283">
    <property type="entry name" value="Formate/glycerate dehydrogenase catalytic domain-like"/>
    <property type="match status" value="1"/>
</dbReference>
<evidence type="ECO:0000256" key="3">
    <source>
        <dbReference type="ARBA" id="ARBA00023027"/>
    </source>
</evidence>
<evidence type="ECO:0000313" key="7">
    <source>
        <dbReference type="EMBL" id="GAA2189732.1"/>
    </source>
</evidence>
<proteinExistence type="inferred from homology"/>
<feature type="domain" description="D-isomer specific 2-hydroxyacid dehydrogenase catalytic" evidence="5">
    <location>
        <begin position="24"/>
        <end position="329"/>
    </location>
</feature>
<sequence>MTTNTRSARPVAVYTDADDSDITPGVKLLEAAGYTVRVLGTRDAAEIIAGARDAEVLLPGYASVTREIIEALPNLRVIALMSMGFDYVDIDAATERGVWVTNVPGAATEEVATHALAILLHAVRQLPFYLDSATPRDWNSRAAVAPARLSETTLGLVGLGKIGRELARLAGPLFGRVLGYDPLLPDTAEVRADLERLGVTRTDLDEVRRSSHVLSLHLPLTPETERMVDAEFIGEMPQGAVLVNVSRGALIDEPALAAALDAGQLSAAALDVLSEEPPSDGHPLVGRRDVVLTPHIAYFSARTEIEYVRIQAQNGASFAENGVPDSPVNRPAEHAVRALAAAERTPRS</sequence>
<keyword evidence="8" id="KW-1185">Reference proteome</keyword>
<dbReference type="SUPFAM" id="SSF51735">
    <property type="entry name" value="NAD(P)-binding Rossmann-fold domains"/>
    <property type="match status" value="1"/>
</dbReference>
<dbReference type="Proteomes" id="UP001501084">
    <property type="component" value="Unassembled WGS sequence"/>
</dbReference>
<gene>
    <name evidence="7" type="ORF">GCM10009786_24060</name>
</gene>
<dbReference type="PANTHER" id="PTHR43761:SF1">
    <property type="entry name" value="D-ISOMER SPECIFIC 2-HYDROXYACID DEHYDROGENASE CATALYTIC DOMAIN-CONTAINING PROTEIN-RELATED"/>
    <property type="match status" value="1"/>
</dbReference>
<evidence type="ECO:0000259" key="5">
    <source>
        <dbReference type="Pfam" id="PF00389"/>
    </source>
</evidence>
<dbReference type="InterPro" id="IPR036291">
    <property type="entry name" value="NAD(P)-bd_dom_sf"/>
</dbReference>